<evidence type="ECO:0000256" key="1">
    <source>
        <dbReference type="SAM" id="MobiDB-lite"/>
    </source>
</evidence>
<accession>A0AA39YQB5</accession>
<evidence type="ECO:0000313" key="2">
    <source>
        <dbReference type="EMBL" id="KAK0655305.1"/>
    </source>
</evidence>
<feature type="compositionally biased region" description="Polar residues" evidence="1">
    <location>
        <begin position="73"/>
        <end position="89"/>
    </location>
</feature>
<sequence length="218" mass="24699">MRRTGDTFRSITPFLPRGRDSADSPDTAEARRQLLVIQREHRQQRREGREVSRTPSLSQLKKKPSQDFGPSQDDGQPPQSAQPFRSQSSNDHPTYFICDGCTLARAMNVQNQEHDAVLCDYCVQKLVRVDNDDPNNELKVCLRCYRESCYRESPRADFFDHNGVERETCNNCRLPLPSSSDFHSSQFSVQATPFSHVVKSLLASQSCASPRPSTKSCS</sequence>
<feature type="region of interest" description="Disordered" evidence="1">
    <location>
        <begin position="1"/>
        <end position="89"/>
    </location>
</feature>
<gene>
    <name evidence="2" type="ORF">B0T16DRAFT_9184</name>
</gene>
<dbReference type="AlphaFoldDB" id="A0AA39YQB5"/>
<name>A0AA39YQB5_9PEZI</name>
<dbReference type="EMBL" id="JAULSV010000001">
    <property type="protein sequence ID" value="KAK0655305.1"/>
    <property type="molecule type" value="Genomic_DNA"/>
</dbReference>
<protein>
    <submittedName>
        <fullName evidence="2">Uncharacterized protein</fullName>
    </submittedName>
</protein>
<dbReference type="Proteomes" id="UP001174936">
    <property type="component" value="Unassembled WGS sequence"/>
</dbReference>
<reference evidence="2" key="1">
    <citation type="submission" date="2023-06" db="EMBL/GenBank/DDBJ databases">
        <title>Genome-scale phylogeny and comparative genomics of the fungal order Sordariales.</title>
        <authorList>
            <consortium name="Lawrence Berkeley National Laboratory"/>
            <person name="Hensen N."/>
            <person name="Bonometti L."/>
            <person name="Westerberg I."/>
            <person name="Brannstrom I.O."/>
            <person name="Guillou S."/>
            <person name="Cros-Aarteil S."/>
            <person name="Calhoun S."/>
            <person name="Haridas S."/>
            <person name="Kuo A."/>
            <person name="Mondo S."/>
            <person name="Pangilinan J."/>
            <person name="Riley R."/>
            <person name="Labutti K."/>
            <person name="Andreopoulos B."/>
            <person name="Lipzen A."/>
            <person name="Chen C."/>
            <person name="Yanf M."/>
            <person name="Daum C."/>
            <person name="Ng V."/>
            <person name="Clum A."/>
            <person name="Steindorff A."/>
            <person name="Ohm R."/>
            <person name="Martin F."/>
            <person name="Silar P."/>
            <person name="Natvig D."/>
            <person name="Lalanne C."/>
            <person name="Gautier V."/>
            <person name="Ament-Velasquez S.L."/>
            <person name="Kruys A."/>
            <person name="Hutchinson M.I."/>
            <person name="Powell A.J."/>
            <person name="Barry K."/>
            <person name="Miller A.N."/>
            <person name="Grigoriev I.V."/>
            <person name="Debuchy R."/>
            <person name="Gladieux P."/>
            <person name="Thoren M.H."/>
            <person name="Johannesson H."/>
        </authorList>
    </citation>
    <scope>NUCLEOTIDE SEQUENCE</scope>
    <source>
        <strain evidence="2">SMH2532-1</strain>
    </source>
</reference>
<proteinExistence type="predicted"/>
<evidence type="ECO:0000313" key="3">
    <source>
        <dbReference type="Proteomes" id="UP001174936"/>
    </source>
</evidence>
<feature type="compositionally biased region" description="Basic and acidic residues" evidence="1">
    <location>
        <begin position="17"/>
        <end position="52"/>
    </location>
</feature>
<organism evidence="2 3">
    <name type="scientific">Cercophora newfieldiana</name>
    <dbReference type="NCBI Taxonomy" id="92897"/>
    <lineage>
        <taxon>Eukaryota</taxon>
        <taxon>Fungi</taxon>
        <taxon>Dikarya</taxon>
        <taxon>Ascomycota</taxon>
        <taxon>Pezizomycotina</taxon>
        <taxon>Sordariomycetes</taxon>
        <taxon>Sordariomycetidae</taxon>
        <taxon>Sordariales</taxon>
        <taxon>Lasiosphaeriaceae</taxon>
        <taxon>Cercophora</taxon>
    </lineage>
</organism>
<comment type="caution">
    <text evidence="2">The sequence shown here is derived from an EMBL/GenBank/DDBJ whole genome shotgun (WGS) entry which is preliminary data.</text>
</comment>
<keyword evidence="3" id="KW-1185">Reference proteome</keyword>